<dbReference type="OrthoDB" id="9806127at2"/>
<dbReference type="InterPro" id="IPR027417">
    <property type="entry name" value="P-loop_NTPase"/>
</dbReference>
<protein>
    <submittedName>
        <fullName evidence="13">ABC transporter ATP-binding protein</fullName>
    </submittedName>
</protein>
<dbReference type="InterPro" id="IPR003439">
    <property type="entry name" value="ABC_transporter-like_ATP-bd"/>
</dbReference>
<dbReference type="PANTHER" id="PTHR24221">
    <property type="entry name" value="ATP-BINDING CASSETTE SUB-FAMILY B"/>
    <property type="match status" value="1"/>
</dbReference>
<evidence type="ECO:0000256" key="8">
    <source>
        <dbReference type="ARBA" id="ARBA00023136"/>
    </source>
</evidence>
<dbReference type="Pfam" id="PF00664">
    <property type="entry name" value="ABC_membrane"/>
    <property type="match status" value="1"/>
</dbReference>
<keyword evidence="7 10" id="KW-1133">Transmembrane helix</keyword>
<feature type="transmembrane region" description="Helical" evidence="10">
    <location>
        <begin position="159"/>
        <end position="179"/>
    </location>
</feature>
<dbReference type="GO" id="GO:0016887">
    <property type="term" value="F:ATP hydrolysis activity"/>
    <property type="evidence" value="ECO:0007669"/>
    <property type="project" value="InterPro"/>
</dbReference>
<sequence>MARPTTLREAAPGLRRTLRAVRPHLRGERRLLAGGAAALFAEVALRLLEPWPLKVVLDAVVIAAGARIAAEQGMDLQVLVPLMALAVLALVVARAGAAYLMTVLFALAGNRVLTRVRADLFAHLQRLPLAYHERSRTGDLVTRVTSDVARLQETTVTAALPLLGNVVTLAGMLVVIAFLDWQLALLVLAVFPAFAVTSTRLTRRITSVSRGQRHAEGALASLATESLGAMKVVQAYGLEGRMQERFAGSNERTLKDGVQGKKLSAGLERKTDALVGVATAVVLYVGAQRVLAGALSPGELVVFLTYLKTAFKPMRDVAKYTGRIAKAAASGERVVDVLETRNDLGDASWARPAPRLRGHVGFEGVWMSYVPGRPVLRGLDLRVRAGERVAVVGASGAGKSTLAALLSRLRDPELGRVTLDGHDLRDLTLASVRSQVTVVLQESVLFAATVRENIAAGRPGTTDAEVEAAARLAGAHAFVERLPQGYDTVVGERGATLSGGQRQRIAIARAAVRDAPVVVLDEALTGLDDETGGEVAAALDRLCEGRTTLVITHDLDAALDADRLVWLDGGVVADQGRPAEVLARRAARHDAAPRPLVPEVRRGA</sequence>
<dbReference type="Gene3D" id="3.40.50.300">
    <property type="entry name" value="P-loop containing nucleotide triphosphate hydrolases"/>
    <property type="match status" value="1"/>
</dbReference>
<dbReference type="Pfam" id="PF00005">
    <property type="entry name" value="ABC_tran"/>
    <property type="match status" value="1"/>
</dbReference>
<evidence type="ECO:0000313" key="14">
    <source>
        <dbReference type="Proteomes" id="UP000265614"/>
    </source>
</evidence>
<dbReference type="PANTHER" id="PTHR24221:SF468">
    <property type="entry name" value="ABC TRANSPORTER"/>
    <property type="match status" value="1"/>
</dbReference>
<feature type="domain" description="ABC transporter" evidence="11">
    <location>
        <begin position="360"/>
        <end position="594"/>
    </location>
</feature>
<evidence type="ECO:0000256" key="9">
    <source>
        <dbReference type="ARBA" id="ARBA00061644"/>
    </source>
</evidence>
<dbReference type="RefSeq" id="WP_119951427.1">
    <property type="nucleotide sequence ID" value="NZ_QZEZ01000008.1"/>
</dbReference>
<dbReference type="PROSITE" id="PS50929">
    <property type="entry name" value="ABC_TM1F"/>
    <property type="match status" value="1"/>
</dbReference>
<evidence type="ECO:0000256" key="7">
    <source>
        <dbReference type="ARBA" id="ARBA00022989"/>
    </source>
</evidence>
<name>A0A3A3YQV6_9ACTN</name>
<dbReference type="SUPFAM" id="SSF90123">
    <property type="entry name" value="ABC transporter transmembrane region"/>
    <property type="match status" value="1"/>
</dbReference>
<evidence type="ECO:0000313" key="13">
    <source>
        <dbReference type="EMBL" id="RJK93756.1"/>
    </source>
</evidence>
<dbReference type="InterPro" id="IPR036640">
    <property type="entry name" value="ABC1_TM_sf"/>
</dbReference>
<evidence type="ECO:0000256" key="6">
    <source>
        <dbReference type="ARBA" id="ARBA00022840"/>
    </source>
</evidence>
<keyword evidence="4 10" id="KW-0812">Transmembrane</keyword>
<dbReference type="InterPro" id="IPR039421">
    <property type="entry name" value="Type_1_exporter"/>
</dbReference>
<proteinExistence type="inferred from homology"/>
<dbReference type="InterPro" id="IPR017871">
    <property type="entry name" value="ABC_transporter-like_CS"/>
</dbReference>
<accession>A0A3A3YQV6</accession>
<dbReference type="PROSITE" id="PS50893">
    <property type="entry name" value="ABC_TRANSPORTER_2"/>
    <property type="match status" value="1"/>
</dbReference>
<feature type="transmembrane region" description="Helical" evidence="10">
    <location>
        <begin position="31"/>
        <end position="48"/>
    </location>
</feature>
<dbReference type="Proteomes" id="UP000265614">
    <property type="component" value="Unassembled WGS sequence"/>
</dbReference>
<comment type="subcellular location">
    <subcellularLocation>
        <location evidence="1">Cell membrane</location>
        <topology evidence="1">Multi-pass membrane protein</topology>
    </subcellularLocation>
</comment>
<keyword evidence="6 13" id="KW-0067">ATP-binding</keyword>
<dbReference type="GO" id="GO:0140359">
    <property type="term" value="F:ABC-type transporter activity"/>
    <property type="evidence" value="ECO:0007669"/>
    <property type="project" value="InterPro"/>
</dbReference>
<dbReference type="PROSITE" id="PS00211">
    <property type="entry name" value="ABC_TRANSPORTER_1"/>
    <property type="match status" value="1"/>
</dbReference>
<keyword evidence="3" id="KW-1003">Cell membrane</keyword>
<keyword evidence="5" id="KW-0547">Nucleotide-binding</keyword>
<dbReference type="InterPro" id="IPR011527">
    <property type="entry name" value="ABC1_TM_dom"/>
</dbReference>
<evidence type="ECO:0000256" key="5">
    <source>
        <dbReference type="ARBA" id="ARBA00022741"/>
    </source>
</evidence>
<evidence type="ECO:0000256" key="3">
    <source>
        <dbReference type="ARBA" id="ARBA00022475"/>
    </source>
</evidence>
<dbReference type="CDD" id="cd18564">
    <property type="entry name" value="ABC_6TM_exporter_like"/>
    <property type="match status" value="1"/>
</dbReference>
<evidence type="ECO:0000256" key="1">
    <source>
        <dbReference type="ARBA" id="ARBA00004651"/>
    </source>
</evidence>
<keyword evidence="2" id="KW-0813">Transport</keyword>
<comment type="similarity">
    <text evidence="9">Belongs to the ABC transporter superfamily. Lipid exporter (TC 3.A.1.106) family.</text>
</comment>
<evidence type="ECO:0000259" key="12">
    <source>
        <dbReference type="PROSITE" id="PS50929"/>
    </source>
</evidence>
<organism evidence="13 14">
    <name type="scientific">Vallicoccus soli</name>
    <dbReference type="NCBI Taxonomy" id="2339232"/>
    <lineage>
        <taxon>Bacteria</taxon>
        <taxon>Bacillati</taxon>
        <taxon>Actinomycetota</taxon>
        <taxon>Actinomycetes</taxon>
        <taxon>Motilibacterales</taxon>
        <taxon>Vallicoccaceae</taxon>
        <taxon>Vallicoccus</taxon>
    </lineage>
</organism>
<dbReference type="GO" id="GO:0005524">
    <property type="term" value="F:ATP binding"/>
    <property type="evidence" value="ECO:0007669"/>
    <property type="project" value="UniProtKB-KW"/>
</dbReference>
<comment type="caution">
    <text evidence="13">The sequence shown here is derived from an EMBL/GenBank/DDBJ whole genome shotgun (WGS) entry which is preliminary data.</text>
</comment>
<dbReference type="InterPro" id="IPR003593">
    <property type="entry name" value="AAA+_ATPase"/>
</dbReference>
<feature type="transmembrane region" description="Helical" evidence="10">
    <location>
        <begin position="82"/>
        <end position="107"/>
    </location>
</feature>
<evidence type="ECO:0000256" key="4">
    <source>
        <dbReference type="ARBA" id="ARBA00022692"/>
    </source>
</evidence>
<evidence type="ECO:0000259" key="11">
    <source>
        <dbReference type="PROSITE" id="PS50893"/>
    </source>
</evidence>
<keyword evidence="14" id="KW-1185">Reference proteome</keyword>
<dbReference type="Gene3D" id="1.20.1560.10">
    <property type="entry name" value="ABC transporter type 1, transmembrane domain"/>
    <property type="match status" value="1"/>
</dbReference>
<dbReference type="EMBL" id="QZEZ01000008">
    <property type="protein sequence ID" value="RJK93756.1"/>
    <property type="molecule type" value="Genomic_DNA"/>
</dbReference>
<dbReference type="FunFam" id="3.40.50.300:FF:000299">
    <property type="entry name" value="ABC transporter ATP-binding protein/permease"/>
    <property type="match status" value="1"/>
</dbReference>
<evidence type="ECO:0000256" key="2">
    <source>
        <dbReference type="ARBA" id="ARBA00022448"/>
    </source>
</evidence>
<gene>
    <name evidence="13" type="ORF">D5H78_15580</name>
</gene>
<dbReference type="SUPFAM" id="SSF52540">
    <property type="entry name" value="P-loop containing nucleoside triphosphate hydrolases"/>
    <property type="match status" value="1"/>
</dbReference>
<dbReference type="SMART" id="SM00382">
    <property type="entry name" value="AAA"/>
    <property type="match status" value="1"/>
</dbReference>
<feature type="domain" description="ABC transmembrane type-1" evidence="12">
    <location>
        <begin position="33"/>
        <end position="326"/>
    </location>
</feature>
<keyword evidence="8 10" id="KW-0472">Membrane</keyword>
<dbReference type="GO" id="GO:0034040">
    <property type="term" value="F:ATPase-coupled lipid transmembrane transporter activity"/>
    <property type="evidence" value="ECO:0007669"/>
    <property type="project" value="TreeGrafter"/>
</dbReference>
<evidence type="ECO:0000256" key="10">
    <source>
        <dbReference type="SAM" id="Phobius"/>
    </source>
</evidence>
<dbReference type="GO" id="GO:0005886">
    <property type="term" value="C:plasma membrane"/>
    <property type="evidence" value="ECO:0007669"/>
    <property type="project" value="UniProtKB-SubCell"/>
</dbReference>
<reference evidence="13 14" key="1">
    <citation type="submission" date="2018-09" db="EMBL/GenBank/DDBJ databases">
        <title>YIM 75000 draft genome.</title>
        <authorList>
            <person name="Tang S."/>
            <person name="Feng Y."/>
        </authorList>
    </citation>
    <scope>NUCLEOTIDE SEQUENCE [LARGE SCALE GENOMIC DNA]</scope>
    <source>
        <strain evidence="13 14">YIM 75000</strain>
    </source>
</reference>
<dbReference type="AlphaFoldDB" id="A0A3A3YQV6"/>